<dbReference type="PANTHER" id="PTHR43706:SF13">
    <property type="entry name" value="NADH DEHYDROGENASE-RELATED"/>
    <property type="match status" value="1"/>
</dbReference>
<dbReference type="Pfam" id="PF22366">
    <property type="entry name" value="NDH2_C"/>
    <property type="match status" value="1"/>
</dbReference>
<dbReference type="AlphaFoldDB" id="A0A8T0G718"/>
<evidence type="ECO:0000256" key="18">
    <source>
        <dbReference type="SAM" id="MobiDB-lite"/>
    </source>
</evidence>
<dbReference type="GO" id="GO:0005743">
    <property type="term" value="C:mitochondrial inner membrane"/>
    <property type="evidence" value="ECO:0007669"/>
    <property type="project" value="UniProtKB-SubCell"/>
</dbReference>
<keyword evidence="10" id="KW-0560">Oxidoreductase</keyword>
<evidence type="ECO:0000256" key="6">
    <source>
        <dbReference type="ARBA" id="ARBA00022792"/>
    </source>
</evidence>
<keyword evidence="13" id="KW-0472">Membrane</keyword>
<organism evidence="21 22">
    <name type="scientific">Ceratodon purpureus</name>
    <name type="common">Fire moss</name>
    <name type="synonym">Dicranum purpureum</name>
    <dbReference type="NCBI Taxonomy" id="3225"/>
    <lineage>
        <taxon>Eukaryota</taxon>
        <taxon>Viridiplantae</taxon>
        <taxon>Streptophyta</taxon>
        <taxon>Embryophyta</taxon>
        <taxon>Bryophyta</taxon>
        <taxon>Bryophytina</taxon>
        <taxon>Bryopsida</taxon>
        <taxon>Dicranidae</taxon>
        <taxon>Pseudoditrichales</taxon>
        <taxon>Ditrichaceae</taxon>
        <taxon>Ceratodon</taxon>
    </lineage>
</organism>
<comment type="similarity">
    <text evidence="3">Belongs to the NADH dehydrogenase family.</text>
</comment>
<comment type="catalytic activity">
    <reaction evidence="16">
        <text>a ubiquinone + NADH + H(+) = a ubiquinol + NAD(+)</text>
        <dbReference type="Rhea" id="RHEA:23152"/>
        <dbReference type="Rhea" id="RHEA-COMP:9565"/>
        <dbReference type="Rhea" id="RHEA-COMP:9566"/>
        <dbReference type="ChEBI" id="CHEBI:15378"/>
        <dbReference type="ChEBI" id="CHEBI:16389"/>
        <dbReference type="ChEBI" id="CHEBI:17976"/>
        <dbReference type="ChEBI" id="CHEBI:57540"/>
        <dbReference type="ChEBI" id="CHEBI:57945"/>
    </reaction>
</comment>
<comment type="cofactor">
    <cofactor evidence="1">
        <name>FAD</name>
        <dbReference type="ChEBI" id="CHEBI:57692"/>
    </cofactor>
</comment>
<evidence type="ECO:0000256" key="1">
    <source>
        <dbReference type="ARBA" id="ARBA00001974"/>
    </source>
</evidence>
<keyword evidence="5" id="KW-0285">Flavoprotein</keyword>
<evidence type="ECO:0000256" key="4">
    <source>
        <dbReference type="ARBA" id="ARBA00012637"/>
    </source>
</evidence>
<dbReference type="InterPro" id="IPR054585">
    <property type="entry name" value="NDH2-like_C"/>
</dbReference>
<feature type="domain" description="FAD/NAD(P)-binding" evidence="19">
    <location>
        <begin position="110"/>
        <end position="442"/>
    </location>
</feature>
<keyword evidence="22" id="KW-1185">Reference proteome</keyword>
<evidence type="ECO:0000256" key="2">
    <source>
        <dbReference type="ARBA" id="ARBA00004443"/>
    </source>
</evidence>
<evidence type="ECO:0000256" key="15">
    <source>
        <dbReference type="ARBA" id="ARBA00047599"/>
    </source>
</evidence>
<evidence type="ECO:0000256" key="16">
    <source>
        <dbReference type="ARBA" id="ARBA00049010"/>
    </source>
</evidence>
<dbReference type="Gene3D" id="3.50.50.100">
    <property type="match status" value="1"/>
</dbReference>
<dbReference type="SUPFAM" id="SSF51905">
    <property type="entry name" value="FAD/NAD(P)-binding domain"/>
    <property type="match status" value="2"/>
</dbReference>
<accession>A0A8T0G718</accession>
<dbReference type="Proteomes" id="UP000822688">
    <property type="component" value="Chromosome 12"/>
</dbReference>
<dbReference type="GO" id="GO:0050136">
    <property type="term" value="F:NADH dehydrogenase (quinone) (non-electrogenic) activity"/>
    <property type="evidence" value="ECO:0007669"/>
    <property type="project" value="UniProtKB-EC"/>
</dbReference>
<dbReference type="EC" id="1.6.5.9" evidence="4"/>
<feature type="region of interest" description="Disordered" evidence="18">
    <location>
        <begin position="78"/>
        <end position="102"/>
    </location>
</feature>
<evidence type="ECO:0000256" key="8">
    <source>
        <dbReference type="ARBA" id="ARBA00022857"/>
    </source>
</evidence>
<feature type="domain" description="External alternative NADH-ubiquinone oxidoreductase-like C-terminal" evidence="20">
    <location>
        <begin position="477"/>
        <end position="543"/>
    </location>
</feature>
<keyword evidence="6" id="KW-0999">Mitochondrion inner membrane</keyword>
<dbReference type="EMBL" id="CM026433">
    <property type="protein sequence ID" value="KAG0554635.1"/>
    <property type="molecule type" value="Genomic_DNA"/>
</dbReference>
<dbReference type="InterPro" id="IPR036188">
    <property type="entry name" value="FAD/NAD-bd_sf"/>
</dbReference>
<evidence type="ECO:0000256" key="5">
    <source>
        <dbReference type="ARBA" id="ARBA00022630"/>
    </source>
</evidence>
<evidence type="ECO:0000259" key="19">
    <source>
        <dbReference type="Pfam" id="PF07992"/>
    </source>
</evidence>
<keyword evidence="12" id="KW-0496">Mitochondrion</keyword>
<keyword evidence="9" id="KW-0809">Transit peptide</keyword>
<dbReference type="InterPro" id="IPR045024">
    <property type="entry name" value="NDH-2"/>
</dbReference>
<evidence type="ECO:0000313" key="22">
    <source>
        <dbReference type="Proteomes" id="UP000822688"/>
    </source>
</evidence>
<comment type="catalytic activity">
    <reaction evidence="15">
        <text>a quinone + NADH + H(+) = a quinol + NAD(+)</text>
        <dbReference type="Rhea" id="RHEA:46160"/>
        <dbReference type="ChEBI" id="CHEBI:15378"/>
        <dbReference type="ChEBI" id="CHEBI:24646"/>
        <dbReference type="ChEBI" id="CHEBI:57540"/>
        <dbReference type="ChEBI" id="CHEBI:57945"/>
        <dbReference type="ChEBI" id="CHEBI:132124"/>
        <dbReference type="EC" id="1.6.5.9"/>
    </reaction>
</comment>
<evidence type="ECO:0000256" key="9">
    <source>
        <dbReference type="ARBA" id="ARBA00022946"/>
    </source>
</evidence>
<evidence type="ECO:0000256" key="10">
    <source>
        <dbReference type="ARBA" id="ARBA00023002"/>
    </source>
</evidence>
<keyword evidence="14" id="KW-0576">Peroxisome</keyword>
<evidence type="ECO:0000256" key="7">
    <source>
        <dbReference type="ARBA" id="ARBA00022827"/>
    </source>
</evidence>
<evidence type="ECO:0000313" key="21">
    <source>
        <dbReference type="EMBL" id="KAG0554635.1"/>
    </source>
</evidence>
<evidence type="ECO:0000256" key="13">
    <source>
        <dbReference type="ARBA" id="ARBA00023136"/>
    </source>
</evidence>
<keyword evidence="7" id="KW-0274">FAD</keyword>
<evidence type="ECO:0000259" key="20">
    <source>
        <dbReference type="Pfam" id="PF22366"/>
    </source>
</evidence>
<evidence type="ECO:0000256" key="11">
    <source>
        <dbReference type="ARBA" id="ARBA00023027"/>
    </source>
</evidence>
<keyword evidence="11" id="KW-0520">NAD</keyword>
<comment type="caution">
    <text evidence="21">The sequence shown here is derived from an EMBL/GenBank/DDBJ whole genome shotgun (WGS) entry which is preliminary data.</text>
</comment>
<dbReference type="PANTHER" id="PTHR43706">
    <property type="entry name" value="NADH DEHYDROGENASE"/>
    <property type="match status" value="1"/>
</dbReference>
<sequence>MYRNSRVVASYIRQIGRASHASAVECNAGFPRCKLPNATDSSTSLFPWNSKYSARLMGIHDPCSVEGIRHFRGGSEIQAGAPSEKPAVVQSTGGTGGPLLPATRGRQKPRVVILGSGWGACRLLKDINTLVFDVVCISPRNHMVFTPLLASTCVGTLEFRSVAEPVRKIQPALSLSPDSYYMPARCVSIDPDKHEVNCVTIYDDMPGGKTGAEFSVAYDKLVIATGAEASTFGIKGVAEYAIFLRDVKNARDIRTKLLLNLMLCEIPGTPAEEKQRLSHIVVVGGGPTGVEFSGELSDFIRGDVHRNFGHVKSFIRVTLVEANELLASFDVRLREYATNHLIASGVDLVRGIVKEVQKKKLILTDGTVLNYGLLVWSTGVGASTFVKGLPFPKSPGGRIGIDLFLRVPSLPDVYAIGDCAGFLEDTKRPVLPALAQVAERQGKYIAKALNSMDHAKGRASKAIEKASPADEPFVYKHLGSMATIGRYKALVDLRENKDSRGISITGFVSWLIWRSAYLTRVMSWRNRFYVMINWAITLIFGRDDSRF</sequence>
<comment type="function">
    <text evidence="17">Alternative NADH-ubiquinone oxidoreductase which catalyzes the oxidation of mitochondrial NADH does not translocate protons across the inner mitochondrial membrane.</text>
</comment>
<protein>
    <recommendedName>
        <fullName evidence="4">NADH:ubiquinone reductase (non-electrogenic)</fullName>
        <ecNumber evidence="4">1.6.5.9</ecNumber>
    </recommendedName>
</protein>
<dbReference type="FunFam" id="3.50.50.100:FF:000009">
    <property type="entry name" value="Internal alternative NAD(P)H-ubiquinone oxidoreductase A1, mitochondrial"/>
    <property type="match status" value="1"/>
</dbReference>
<evidence type="ECO:0000256" key="3">
    <source>
        <dbReference type="ARBA" id="ARBA00005272"/>
    </source>
</evidence>
<dbReference type="InterPro" id="IPR023753">
    <property type="entry name" value="FAD/NAD-binding_dom"/>
</dbReference>
<proteinExistence type="inferred from homology"/>
<reference evidence="21" key="1">
    <citation type="submission" date="2020-06" db="EMBL/GenBank/DDBJ databases">
        <title>WGS assembly of Ceratodon purpureus strain R40.</title>
        <authorList>
            <person name="Carey S.B."/>
            <person name="Jenkins J."/>
            <person name="Shu S."/>
            <person name="Lovell J.T."/>
            <person name="Sreedasyam A."/>
            <person name="Maumus F."/>
            <person name="Tiley G.P."/>
            <person name="Fernandez-Pozo N."/>
            <person name="Barry K."/>
            <person name="Chen C."/>
            <person name="Wang M."/>
            <person name="Lipzen A."/>
            <person name="Daum C."/>
            <person name="Saski C.A."/>
            <person name="Payton A.C."/>
            <person name="Mcbreen J.C."/>
            <person name="Conrad R.E."/>
            <person name="Kollar L.M."/>
            <person name="Olsson S."/>
            <person name="Huttunen S."/>
            <person name="Landis J.B."/>
            <person name="Wickett N.J."/>
            <person name="Johnson M.G."/>
            <person name="Rensing S.A."/>
            <person name="Grimwood J."/>
            <person name="Schmutz J."/>
            <person name="Mcdaniel S.F."/>
        </authorList>
    </citation>
    <scope>NUCLEOTIDE SEQUENCE</scope>
    <source>
        <strain evidence="21">R40</strain>
    </source>
</reference>
<evidence type="ECO:0000256" key="14">
    <source>
        <dbReference type="ARBA" id="ARBA00023140"/>
    </source>
</evidence>
<dbReference type="Pfam" id="PF07992">
    <property type="entry name" value="Pyr_redox_2"/>
    <property type="match status" value="1"/>
</dbReference>
<evidence type="ECO:0000256" key="17">
    <source>
        <dbReference type="ARBA" id="ARBA00055996"/>
    </source>
</evidence>
<comment type="subcellular location">
    <subcellularLocation>
        <location evidence="2">Mitochondrion inner membrane</location>
        <topology evidence="2">Peripheral membrane protein</topology>
        <orientation evidence="2">Matrix side</orientation>
    </subcellularLocation>
</comment>
<evidence type="ECO:0000256" key="12">
    <source>
        <dbReference type="ARBA" id="ARBA00023128"/>
    </source>
</evidence>
<gene>
    <name evidence="21" type="ORF">KC19_12G107100</name>
</gene>
<keyword evidence="8" id="KW-0521">NADP</keyword>
<name>A0A8T0G718_CERPU</name>